<proteinExistence type="predicted"/>
<dbReference type="EMBL" id="JAMZEK010000002">
    <property type="protein sequence ID" value="MCP1374176.1"/>
    <property type="molecule type" value="Genomic_DNA"/>
</dbReference>
<evidence type="ECO:0000313" key="2">
    <source>
        <dbReference type="Proteomes" id="UP001204615"/>
    </source>
</evidence>
<dbReference type="Proteomes" id="UP001204615">
    <property type="component" value="Unassembled WGS sequence"/>
</dbReference>
<sequence length="115" mass="11929">MGYSLHIERKDPIELSEWQDAVEATSAVRLDESSISATNPGTGEVISMPAQAGSASVNVGGTWSPVFRWRKGKVSFNAPSNTTKADPVMAAALALAEALAASVCGDEGEAYDGSL</sequence>
<protein>
    <submittedName>
        <fullName evidence="1">Uncharacterized protein</fullName>
    </submittedName>
</protein>
<accession>A0ABT1F9X0</accession>
<evidence type="ECO:0000313" key="1">
    <source>
        <dbReference type="EMBL" id="MCP1374176.1"/>
    </source>
</evidence>
<gene>
    <name evidence="1" type="ORF">NC595_08885</name>
</gene>
<name>A0ABT1F9X0_9GAMM</name>
<comment type="caution">
    <text evidence="1">The sequence shown here is derived from an EMBL/GenBank/DDBJ whole genome shotgun (WGS) entry which is preliminary data.</text>
</comment>
<keyword evidence="2" id="KW-1185">Reference proteome</keyword>
<dbReference type="RefSeq" id="WP_253565999.1">
    <property type="nucleotide sequence ID" value="NZ_JAMZEK010000002.1"/>
</dbReference>
<reference evidence="1 2" key="1">
    <citation type="submission" date="2022-06" db="EMBL/GenBank/DDBJ databases">
        <title>Dyella sp. Sa strain:Sa Genome sequencing.</title>
        <authorList>
            <person name="Park S."/>
        </authorList>
    </citation>
    <scope>NUCLEOTIDE SEQUENCE [LARGE SCALE GENOMIC DNA]</scope>
    <source>
        <strain evidence="1 2">Sa</strain>
    </source>
</reference>
<organism evidence="1 2">
    <name type="scientific">Dyella lutea</name>
    <dbReference type="NCBI Taxonomy" id="2950441"/>
    <lineage>
        <taxon>Bacteria</taxon>
        <taxon>Pseudomonadati</taxon>
        <taxon>Pseudomonadota</taxon>
        <taxon>Gammaproteobacteria</taxon>
        <taxon>Lysobacterales</taxon>
        <taxon>Rhodanobacteraceae</taxon>
        <taxon>Dyella</taxon>
    </lineage>
</organism>